<accession>A0AAV4M8D6</accession>
<comment type="caution">
    <text evidence="1">The sequence shown here is derived from an EMBL/GenBank/DDBJ whole genome shotgun (WGS) entry which is preliminary data.</text>
</comment>
<dbReference type="Proteomes" id="UP001054945">
    <property type="component" value="Unassembled WGS sequence"/>
</dbReference>
<dbReference type="AlphaFoldDB" id="A0AAV4M8D6"/>
<proteinExistence type="predicted"/>
<gene>
    <name evidence="1" type="ORF">CEXT_256301</name>
</gene>
<organism evidence="1 2">
    <name type="scientific">Caerostris extrusa</name>
    <name type="common">Bark spider</name>
    <name type="synonym">Caerostris bankana</name>
    <dbReference type="NCBI Taxonomy" id="172846"/>
    <lineage>
        <taxon>Eukaryota</taxon>
        <taxon>Metazoa</taxon>
        <taxon>Ecdysozoa</taxon>
        <taxon>Arthropoda</taxon>
        <taxon>Chelicerata</taxon>
        <taxon>Arachnida</taxon>
        <taxon>Araneae</taxon>
        <taxon>Araneomorphae</taxon>
        <taxon>Entelegynae</taxon>
        <taxon>Araneoidea</taxon>
        <taxon>Araneidae</taxon>
        <taxon>Caerostris</taxon>
    </lineage>
</organism>
<dbReference type="EMBL" id="BPLR01019419">
    <property type="protein sequence ID" value="GIX67631.1"/>
    <property type="molecule type" value="Genomic_DNA"/>
</dbReference>
<evidence type="ECO:0000313" key="1">
    <source>
        <dbReference type="EMBL" id="GIX67631.1"/>
    </source>
</evidence>
<evidence type="ECO:0000313" key="2">
    <source>
        <dbReference type="Proteomes" id="UP001054945"/>
    </source>
</evidence>
<protein>
    <submittedName>
        <fullName evidence="1">Uncharacterized protein</fullName>
    </submittedName>
</protein>
<reference evidence="1 2" key="1">
    <citation type="submission" date="2021-06" db="EMBL/GenBank/DDBJ databases">
        <title>Caerostris extrusa draft genome.</title>
        <authorList>
            <person name="Kono N."/>
            <person name="Arakawa K."/>
        </authorList>
    </citation>
    <scope>NUCLEOTIDE SEQUENCE [LARGE SCALE GENOMIC DNA]</scope>
</reference>
<keyword evidence="2" id="KW-1185">Reference proteome</keyword>
<sequence>LKWKEVKTSLSSPQNKESGIKWLKFAGVVREGFSMHACKTLLVMSVFDVIGNGRKIIIAALPREYIDFS</sequence>
<feature type="non-terminal residue" evidence="1">
    <location>
        <position position="1"/>
    </location>
</feature>
<name>A0AAV4M8D6_CAEEX</name>